<comment type="cofactor">
    <cofactor evidence="6">
        <name>Mg(2+)</name>
        <dbReference type="ChEBI" id="CHEBI:18420"/>
    </cofactor>
</comment>
<evidence type="ECO:0000256" key="3">
    <source>
        <dbReference type="ARBA" id="ARBA00022741"/>
    </source>
</evidence>
<feature type="binding site" evidence="6">
    <location>
        <position position="583"/>
    </location>
    <ligand>
        <name>CoA</name>
        <dbReference type="ChEBI" id="CHEBI:57287"/>
    </ligand>
</feature>
<dbReference type="CDD" id="cd05966">
    <property type="entry name" value="ACS"/>
    <property type="match status" value="1"/>
</dbReference>
<feature type="binding site" evidence="6">
    <location>
        <position position="541"/>
    </location>
    <ligand>
        <name>Mg(2+)</name>
        <dbReference type="ChEBI" id="CHEBI:18420"/>
    </ligand>
</feature>
<evidence type="ECO:0000313" key="11">
    <source>
        <dbReference type="Proteomes" id="UP000027215"/>
    </source>
</evidence>
<dbReference type="GO" id="GO:0016208">
    <property type="term" value="F:AMP binding"/>
    <property type="evidence" value="ECO:0007669"/>
    <property type="project" value="InterPro"/>
</dbReference>
<feature type="binding site" evidence="6">
    <location>
        <position position="525"/>
    </location>
    <ligand>
        <name>ATP</name>
        <dbReference type="ChEBI" id="CHEBI:30616"/>
    </ligand>
</feature>
<comment type="PTM">
    <text evidence="6">Acetylated. Deacetylation by the SIR2-homolog deacetylase activates the enzyme.</text>
</comment>
<feature type="binding site" evidence="6">
    <location>
        <position position="522"/>
    </location>
    <ligand>
        <name>CoA</name>
        <dbReference type="ChEBI" id="CHEBI:57287"/>
    </ligand>
</feature>
<keyword evidence="6" id="KW-0479">Metal-binding</keyword>
<dbReference type="Pfam" id="PF00501">
    <property type="entry name" value="AMP-binding"/>
    <property type="match status" value="1"/>
</dbReference>
<keyword evidence="4 6" id="KW-0067">ATP-binding</keyword>
<evidence type="ECO:0000259" key="9">
    <source>
        <dbReference type="Pfam" id="PF16177"/>
    </source>
</evidence>
<comment type="similarity">
    <text evidence="1 6">Belongs to the ATP-dependent AMP-binding enzyme family.</text>
</comment>
<dbReference type="SUPFAM" id="SSF56801">
    <property type="entry name" value="Acetyl-CoA synthetase-like"/>
    <property type="match status" value="1"/>
</dbReference>
<dbReference type="Gene3D" id="3.30.300.30">
    <property type="match status" value="1"/>
</dbReference>
<dbReference type="EMBL" id="CP006696">
    <property type="protein sequence ID" value="AIC09921.1"/>
    <property type="molecule type" value="Genomic_DNA"/>
</dbReference>
<dbReference type="InterPro" id="IPR042099">
    <property type="entry name" value="ANL_N_sf"/>
</dbReference>
<name>A0A060H9A0_XYLFS</name>
<feature type="domain" description="Acetyl-coenzyme A synthetase N-terminal" evidence="9">
    <location>
        <begin position="22"/>
        <end position="79"/>
    </location>
</feature>
<dbReference type="InterPro" id="IPR000873">
    <property type="entry name" value="AMP-dep_synth/lig_dom"/>
</dbReference>
<dbReference type="FunFam" id="3.30.300.30:FF:000004">
    <property type="entry name" value="Acetyl-coenzyme A synthetase"/>
    <property type="match status" value="1"/>
</dbReference>
<dbReference type="InterPro" id="IPR011904">
    <property type="entry name" value="Ac_CoA_lig"/>
</dbReference>
<feature type="domain" description="AMP-binding enzyme C-terminal" evidence="8">
    <location>
        <begin position="530"/>
        <end position="608"/>
    </location>
</feature>
<evidence type="ECO:0000313" key="10">
    <source>
        <dbReference type="EMBL" id="AIC09921.1"/>
    </source>
</evidence>
<comment type="caution">
    <text evidence="6">Lacks conserved residue(s) required for the propagation of feature annotation.</text>
</comment>
<dbReference type="GO" id="GO:0005524">
    <property type="term" value="F:ATP binding"/>
    <property type="evidence" value="ECO:0007669"/>
    <property type="project" value="UniProtKB-KW"/>
</dbReference>
<dbReference type="PATRIC" id="fig|155920.8.peg.1412"/>
<feature type="binding site" evidence="6">
    <location>
        <position position="514"/>
    </location>
    <ligand>
        <name>ATP</name>
        <dbReference type="ChEBI" id="CHEBI:30616"/>
    </ligand>
</feature>
<dbReference type="Proteomes" id="UP000027215">
    <property type="component" value="Chromosome"/>
</dbReference>
<dbReference type="GO" id="GO:0019427">
    <property type="term" value="P:acetyl-CoA biosynthetic process from acetate"/>
    <property type="evidence" value="ECO:0007669"/>
    <property type="project" value="UniProtKB-UniRule"/>
</dbReference>
<comment type="catalytic activity">
    <reaction evidence="6">
        <text>acetate + ATP + CoA = acetyl-CoA + AMP + diphosphate</text>
        <dbReference type="Rhea" id="RHEA:23176"/>
        <dbReference type="ChEBI" id="CHEBI:30089"/>
        <dbReference type="ChEBI" id="CHEBI:30616"/>
        <dbReference type="ChEBI" id="CHEBI:33019"/>
        <dbReference type="ChEBI" id="CHEBI:57287"/>
        <dbReference type="ChEBI" id="CHEBI:57288"/>
        <dbReference type="ChEBI" id="CHEBI:456215"/>
        <dbReference type="EC" id="6.2.1.1"/>
    </reaction>
</comment>
<reference evidence="10 11" key="1">
    <citation type="submission" date="2013-08" db="EMBL/GenBank/DDBJ databases">
        <authorList>
            <person name="Stouthamer R."/>
            <person name="Nunney L."/>
        </authorList>
    </citation>
    <scope>NUCLEOTIDE SEQUENCE [LARGE SCALE GENOMIC DNA]</scope>
    <source>
        <strain evidence="11">ann-1</strain>
    </source>
</reference>
<feature type="binding site" evidence="6">
    <location>
        <position position="499"/>
    </location>
    <ligand>
        <name>ATP</name>
        <dbReference type="ChEBI" id="CHEBI:30616"/>
    </ligand>
</feature>
<feature type="binding site" evidence="6">
    <location>
        <position position="536"/>
    </location>
    <ligand>
        <name>Mg(2+)</name>
        <dbReference type="ChEBI" id="CHEBI:18420"/>
    </ligand>
</feature>
<dbReference type="Gene3D" id="3.40.50.12780">
    <property type="entry name" value="N-terminal domain of ligase-like"/>
    <property type="match status" value="1"/>
</dbReference>
<protein>
    <recommendedName>
        <fullName evidence="6">Acetyl-coenzyme A synthetase</fullName>
        <shortName evidence="6">AcCoA synthetase</shortName>
        <shortName evidence="6">Acs</shortName>
        <ecNumber evidence="6">6.2.1.1</ecNumber>
    </recommendedName>
    <alternativeName>
        <fullName evidence="6">Acetate--CoA ligase</fullName>
    </alternativeName>
    <alternativeName>
        <fullName evidence="6">Acyl-activating enzyme</fullName>
    </alternativeName>
</protein>
<evidence type="ECO:0000256" key="2">
    <source>
        <dbReference type="ARBA" id="ARBA00022598"/>
    </source>
</evidence>
<feature type="binding site" evidence="6">
    <location>
        <position position="538"/>
    </location>
    <ligand>
        <name>Mg(2+)</name>
        <dbReference type="ChEBI" id="CHEBI:18420"/>
    </ligand>
</feature>
<dbReference type="Pfam" id="PF16177">
    <property type="entry name" value="ACAS_N"/>
    <property type="match status" value="1"/>
</dbReference>
<comment type="function">
    <text evidence="6">Catalyzes the conversion of acetate into acetyl-CoA (AcCoA), an essential intermediate at the junction of anabolic and catabolic pathways. AcsA undergoes a two-step reaction. In the first half reaction, AcsA combines acetate with ATP to form acetyl-adenylate (AcAMP) intermediate. In the second half reaction, it can then transfer the acetyl group from AcAMP to the sulfhydryl group of CoA, forming the product AcCoA.</text>
</comment>
<dbReference type="Pfam" id="PF13193">
    <property type="entry name" value="AMP-binding_C"/>
    <property type="match status" value="1"/>
</dbReference>
<feature type="binding site" evidence="6">
    <location>
        <begin position="410"/>
        <end position="415"/>
    </location>
    <ligand>
        <name>ATP</name>
        <dbReference type="ChEBI" id="CHEBI:30616"/>
    </ligand>
</feature>
<dbReference type="GO" id="GO:0005829">
    <property type="term" value="C:cytosol"/>
    <property type="evidence" value="ECO:0007669"/>
    <property type="project" value="TreeGrafter"/>
</dbReference>
<evidence type="ECO:0000256" key="4">
    <source>
        <dbReference type="ARBA" id="ARBA00022840"/>
    </source>
</evidence>
<dbReference type="HOGENOM" id="CLU_000022_3_6_6"/>
<dbReference type="RefSeq" id="WP_024749152.1">
    <property type="nucleotide sequence ID" value="NZ_CP006696.1"/>
</dbReference>
<organism evidence="10 11">
    <name type="scientific">Xylella fastidiosa subsp. sandyi Ann-1</name>
    <dbReference type="NCBI Taxonomy" id="155920"/>
    <lineage>
        <taxon>Bacteria</taxon>
        <taxon>Pseudomonadati</taxon>
        <taxon>Pseudomonadota</taxon>
        <taxon>Gammaproteobacteria</taxon>
        <taxon>Lysobacterales</taxon>
        <taxon>Lysobacteraceae</taxon>
        <taxon>Xylella</taxon>
    </lineage>
</organism>
<evidence type="ECO:0000259" key="7">
    <source>
        <dbReference type="Pfam" id="PF00501"/>
    </source>
</evidence>
<evidence type="ECO:0000259" key="8">
    <source>
        <dbReference type="Pfam" id="PF13193"/>
    </source>
</evidence>
<dbReference type="GO" id="GO:0046872">
    <property type="term" value="F:metal ion binding"/>
    <property type="evidence" value="ECO:0007669"/>
    <property type="project" value="UniProtKB-KW"/>
</dbReference>
<dbReference type="EC" id="6.2.1.1" evidence="6"/>
<dbReference type="AlphaFoldDB" id="A0A060H9A0"/>
<keyword evidence="5 6" id="KW-0007">Acetylation</keyword>
<dbReference type="NCBIfam" id="NF001208">
    <property type="entry name" value="PRK00174.1"/>
    <property type="match status" value="1"/>
</dbReference>
<dbReference type="HAMAP" id="MF_01123">
    <property type="entry name" value="Ac_CoA_synth"/>
    <property type="match status" value="1"/>
</dbReference>
<keyword evidence="2 6" id="KW-0436">Ligase</keyword>
<dbReference type="PROSITE" id="PS00455">
    <property type="entry name" value="AMP_BINDING"/>
    <property type="match status" value="1"/>
</dbReference>
<feature type="binding site" evidence="6">
    <location>
        <begin position="190"/>
        <end position="193"/>
    </location>
    <ligand>
        <name>CoA</name>
        <dbReference type="ChEBI" id="CHEBI:57287"/>
    </ligand>
</feature>
<feature type="domain" description="AMP-dependent synthetase/ligase" evidence="7">
    <location>
        <begin position="82"/>
        <end position="464"/>
    </location>
</feature>
<evidence type="ECO:0000256" key="6">
    <source>
        <dbReference type="HAMAP-Rule" id="MF_01123"/>
    </source>
</evidence>
<feature type="modified residue" description="N6-acetyllysine" evidence="6">
    <location>
        <position position="608"/>
    </location>
</feature>
<sequence>MSDLYTIDPMLAKDAHVDRAHYKTLYHESIEQPEAFWSKVAQRLEWFKAPTKIKNVSYQLEDVHIRWFEDGELNASVNCLDRHLTLRGDKTALLFEPDAPYAPSSRITYRELYERVCQLGNALRHLGIEKGDRVTIYLPMIPDAVVAILACARIGAIHSVVFGGFAANSIADRVNDCGSKLIITADEGLRGGRKIPLKANVDAALKIHGTQSVETVLVVRHTGSTINMHTPRDRWFHDLVDIQATECAPERMNAEAPLFILYTSGSTGKPKGVLHTTGGYLVYTSYTHETVFDLRENDIYWCTADIGWITGHSYIVYGPLANGATVLLFEGTPHYPTVSRFWEVIDKHHVTLFYTAPTAIRALMREGDIPVKKTSRKSLRLLGSVGEPINPEAWHWYYTIVGNGRCPIVDTWWQTETGGILITPLIGATDLKPGSVTLPFFGIRPALVDTNGQTLDGPAAGNLVLLDSWPGQMRTLYGDHQRFIDTYFRTYPNTYFTGDGCRRDADGYYWITGRVDDVINISGHRIGTAEIESTLVAHPKVAEAAVVGFPHPIKGQGIYAYVTLITGETPSEALHQELLTWVRKEIGAIAIPDHVQWAPNLPKTRSGKIMRRILRKIAENAPDQLGDTSTLADPSIVDLLLNERLKH</sequence>
<gene>
    <name evidence="6" type="primary">acsA</name>
    <name evidence="10" type="ORF">D934_06025</name>
</gene>
<feature type="binding site" evidence="6">
    <location>
        <position position="310"/>
    </location>
    <ligand>
        <name>CoA</name>
        <dbReference type="ChEBI" id="CHEBI:57287"/>
    </ligand>
</feature>
<accession>A0A060H9A0</accession>
<dbReference type="InterPro" id="IPR032387">
    <property type="entry name" value="ACAS_N"/>
</dbReference>
<dbReference type="InterPro" id="IPR045851">
    <property type="entry name" value="AMP-bd_C_sf"/>
</dbReference>
<dbReference type="GO" id="GO:0003987">
    <property type="term" value="F:acetate-CoA ligase activity"/>
    <property type="evidence" value="ECO:0007669"/>
    <property type="project" value="UniProtKB-UniRule"/>
</dbReference>
<dbReference type="PANTHER" id="PTHR24095">
    <property type="entry name" value="ACETYL-COENZYME A SYNTHETASE"/>
    <property type="match status" value="1"/>
</dbReference>
<keyword evidence="3 6" id="KW-0547">Nucleotide-binding</keyword>
<evidence type="ECO:0000256" key="1">
    <source>
        <dbReference type="ARBA" id="ARBA00006432"/>
    </source>
</evidence>
<dbReference type="KEGG" id="xfs:D934_06025"/>
<evidence type="ECO:0000256" key="5">
    <source>
        <dbReference type="ARBA" id="ARBA00022990"/>
    </source>
</evidence>
<dbReference type="InterPro" id="IPR020845">
    <property type="entry name" value="AMP-binding_CS"/>
</dbReference>
<dbReference type="PANTHER" id="PTHR24095:SF14">
    <property type="entry name" value="ACETYL-COENZYME A SYNTHETASE 1"/>
    <property type="match status" value="1"/>
</dbReference>
<dbReference type="FunFam" id="3.40.50.12780:FF:000001">
    <property type="entry name" value="Acetyl-coenzyme A synthetase"/>
    <property type="match status" value="1"/>
</dbReference>
<feature type="binding site" evidence="6">
    <location>
        <begin position="386"/>
        <end position="388"/>
    </location>
    <ligand>
        <name>ATP</name>
        <dbReference type="ChEBI" id="CHEBI:30616"/>
    </ligand>
</feature>
<proteinExistence type="inferred from homology"/>
<dbReference type="InterPro" id="IPR025110">
    <property type="entry name" value="AMP-bd_C"/>
</dbReference>
<dbReference type="NCBIfam" id="TIGR02188">
    <property type="entry name" value="Ac_CoA_lig_AcsA"/>
    <property type="match status" value="1"/>
</dbReference>
<keyword evidence="6" id="KW-0460">Magnesium</keyword>